<accession>A0A851HVR2</accession>
<dbReference type="PROSITE" id="PS51257">
    <property type="entry name" value="PROKAR_LIPOPROTEIN"/>
    <property type="match status" value="1"/>
</dbReference>
<feature type="signal peptide" evidence="1">
    <location>
        <begin position="1"/>
        <end position="22"/>
    </location>
</feature>
<sequence length="403" mass="43377">MFKFRGLVAVVSLGLIGGCASSQPPMTAEQQAMAQEMQKAFIARMQAGTQNRAARQEPAPAPVNLMSEQELGDKIAALKGEAEPVEIRRVRDGLMIGGKPHLDPEGEITGVAADTLSGDIVYALKSGRNELIFKYLSSTSNGDPVTLGRATRDSSGVSFTSVTGKKLAGDNIIGSSRGVLVTRSSSVFHYVPGQSVDTLMVPENYHVAPSQKGDFGSTGYLLIEKNEETKEGLKGLTNLVGSLGETVGLSEADGYMLLNAETGKLVKLDISTDDKDVSVGRDCKRQNDFVNKCSSFDSYESLYAPDGSRNRGHYFWRVDWMQTPEGPFAVVQESGSRKINVINLDEDKRVTVLERTLGIAEHNVTQTPGGTVRIEAQLGFSKKVVDDALQAYKDGMTTLATAN</sequence>
<feature type="chain" id="PRO_5032337858" description="Lipoprotein" evidence="1">
    <location>
        <begin position="23"/>
        <end position="403"/>
    </location>
</feature>
<dbReference type="Proteomes" id="UP000536442">
    <property type="component" value="Unassembled WGS sequence"/>
</dbReference>
<dbReference type="AlphaFoldDB" id="A0A851HVR2"/>
<gene>
    <name evidence="2" type="ORF">HLV39_07670</name>
</gene>
<organism evidence="2 3">
    <name type="scientific">Marinobacter adhaerens</name>
    <dbReference type="NCBI Taxonomy" id="1033846"/>
    <lineage>
        <taxon>Bacteria</taxon>
        <taxon>Pseudomonadati</taxon>
        <taxon>Pseudomonadota</taxon>
        <taxon>Gammaproteobacteria</taxon>
        <taxon>Pseudomonadales</taxon>
        <taxon>Marinobacteraceae</taxon>
        <taxon>Marinobacter</taxon>
    </lineage>
</organism>
<name>A0A851HVR2_9GAMM</name>
<evidence type="ECO:0000313" key="3">
    <source>
        <dbReference type="Proteomes" id="UP000536442"/>
    </source>
</evidence>
<reference evidence="2 3" key="1">
    <citation type="submission" date="2020-03" db="EMBL/GenBank/DDBJ databases">
        <title>Metagenomic, metatranscriptomic, and metabolomic analyses revealed the key microbes and metabolic features during the fermentation of ganjang, Korean traditional soy sauce.</title>
        <authorList>
            <person name="Chun B.H."/>
            <person name="Jeon C.O."/>
        </authorList>
    </citation>
    <scope>NUCLEOTIDE SEQUENCE [LARGE SCALE GENOMIC DNA]</scope>
    <source>
        <strain evidence="2 3">KG14</strain>
    </source>
</reference>
<evidence type="ECO:0000256" key="1">
    <source>
        <dbReference type="SAM" id="SignalP"/>
    </source>
</evidence>
<protein>
    <recommendedName>
        <fullName evidence="4">Lipoprotein</fullName>
    </recommendedName>
</protein>
<comment type="caution">
    <text evidence="2">The sequence shown here is derived from an EMBL/GenBank/DDBJ whole genome shotgun (WGS) entry which is preliminary data.</text>
</comment>
<keyword evidence="3" id="KW-1185">Reference proteome</keyword>
<keyword evidence="1" id="KW-0732">Signal</keyword>
<evidence type="ECO:0000313" key="2">
    <source>
        <dbReference type="EMBL" id="NWN91372.1"/>
    </source>
</evidence>
<dbReference type="EMBL" id="JABEVQ010000003">
    <property type="protein sequence ID" value="NWN91372.1"/>
    <property type="molecule type" value="Genomic_DNA"/>
</dbReference>
<proteinExistence type="predicted"/>
<evidence type="ECO:0008006" key="4">
    <source>
        <dbReference type="Google" id="ProtNLM"/>
    </source>
</evidence>